<dbReference type="Pfam" id="PF00535">
    <property type="entry name" value="Glycos_transf_2"/>
    <property type="match status" value="1"/>
</dbReference>
<dbReference type="Proteomes" id="UP000476064">
    <property type="component" value="Chromosome"/>
</dbReference>
<evidence type="ECO:0000256" key="1">
    <source>
        <dbReference type="SAM" id="MobiDB-lite"/>
    </source>
</evidence>
<keyword evidence="3" id="KW-0808">Transferase</keyword>
<name>A0A6C0G272_9BACL</name>
<dbReference type="Gene3D" id="1.25.40.10">
    <property type="entry name" value="Tetratricopeptide repeat domain"/>
    <property type="match status" value="1"/>
</dbReference>
<dbReference type="CDD" id="cd02511">
    <property type="entry name" value="Beta4Glucosyltransferase"/>
    <property type="match status" value="1"/>
</dbReference>
<dbReference type="SUPFAM" id="SSF53448">
    <property type="entry name" value="Nucleotide-diphospho-sugar transferases"/>
    <property type="match status" value="1"/>
</dbReference>
<accession>A0A6C0G272</accession>
<proteinExistence type="predicted"/>
<dbReference type="EMBL" id="CP048209">
    <property type="protein sequence ID" value="QHT63568.1"/>
    <property type="molecule type" value="Genomic_DNA"/>
</dbReference>
<dbReference type="InterPro" id="IPR029044">
    <property type="entry name" value="Nucleotide-diphossugar_trans"/>
</dbReference>
<dbReference type="AlphaFoldDB" id="A0A6C0G272"/>
<dbReference type="InterPro" id="IPR011990">
    <property type="entry name" value="TPR-like_helical_dom_sf"/>
</dbReference>
<dbReference type="GO" id="GO:0016740">
    <property type="term" value="F:transferase activity"/>
    <property type="evidence" value="ECO:0007669"/>
    <property type="project" value="UniProtKB-KW"/>
</dbReference>
<evidence type="ECO:0000313" key="4">
    <source>
        <dbReference type="Proteomes" id="UP000476064"/>
    </source>
</evidence>
<keyword evidence="4" id="KW-1185">Reference proteome</keyword>
<organism evidence="3 4">
    <name type="scientific">Paenibacillus lycopersici</name>
    <dbReference type="NCBI Taxonomy" id="2704462"/>
    <lineage>
        <taxon>Bacteria</taxon>
        <taxon>Bacillati</taxon>
        <taxon>Bacillota</taxon>
        <taxon>Bacilli</taxon>
        <taxon>Bacillales</taxon>
        <taxon>Paenibacillaceae</taxon>
        <taxon>Paenibacillus</taxon>
    </lineage>
</organism>
<dbReference type="KEGG" id="plyc:GXP70_28840"/>
<sequence length="673" mass="72433">MAKRPIWITLCMIVKNEAADLPRCLRSVQGIADQIVVVDTGSTDGTVEIARKFGASVVRSEWTGDFAGARNAGLLHAEGEWILFLDADEELDAGTRGQLRELALHSEITGYFLNVWNYSGDGGDGATINPVLRMFRNDRRYRFEGRIHEQIAAPIMRHTPEARFHLSDVIIHHYGYRREVVAAKDKVRRNRTLLEQAIREEPENRFHWYNLGVEYFRAGEVESALRAFRQAREGIDYASVSYAHLIVKHETSCLQVLRRWEEALHTAVEGLRWYGDYPDLWHAKGVSLAALGARRQAAEAFAAALAIGKAPALYHTEDGMGTYQSAYWLGLMHEAELDFETAAHWYAEAVRYKGSLLAPLVRLCRMMKVAAPPGRLAEFASARFTFESPQAAGKLAAIMLDCGCYEALASWVGEWLVRAGDEERAMLQLWSDLARAGARLAAGALNDREDGGDAALGEEGQQDGAANVADLSEAMRQSGAVNVAALDEAGQQGGTANGAALSEEGQQDGAVNATALDEASRLERAANGSAPDGETQTAGAGSAPVNAGKAAGAQLPASSAAESRMSALLQAERWLAAGDEDAYPPAAWEWLPLLLAGSSDRAEQRVRGAIGALLDGRPAADAADTASAREGVRTGAKALIALADRHLAVVQQAAGRAPGVQSLRLALPGFGKG</sequence>
<dbReference type="PANTHER" id="PTHR43630:SF2">
    <property type="entry name" value="GLYCOSYLTRANSFERASE"/>
    <property type="match status" value="1"/>
</dbReference>
<dbReference type="PANTHER" id="PTHR43630">
    <property type="entry name" value="POLY-BETA-1,6-N-ACETYL-D-GLUCOSAMINE SYNTHASE"/>
    <property type="match status" value="1"/>
</dbReference>
<evidence type="ECO:0000259" key="2">
    <source>
        <dbReference type="Pfam" id="PF00535"/>
    </source>
</evidence>
<gene>
    <name evidence="3" type="ORF">GXP70_28840</name>
</gene>
<reference evidence="3 4" key="1">
    <citation type="submission" date="2020-01" db="EMBL/GenBank/DDBJ databases">
        <title>Paenibacillus sp. nov., isolated from tomato rhizosphere.</title>
        <authorList>
            <person name="Weon H.-Y."/>
            <person name="Lee S.A."/>
        </authorList>
    </citation>
    <scope>NUCLEOTIDE SEQUENCE [LARGE SCALE GENOMIC DNA]</scope>
    <source>
        <strain evidence="3 4">12200R-189</strain>
    </source>
</reference>
<feature type="region of interest" description="Disordered" evidence="1">
    <location>
        <begin position="525"/>
        <end position="548"/>
    </location>
</feature>
<dbReference type="Gene3D" id="3.90.550.10">
    <property type="entry name" value="Spore Coat Polysaccharide Biosynthesis Protein SpsA, Chain A"/>
    <property type="match status" value="1"/>
</dbReference>
<evidence type="ECO:0000313" key="3">
    <source>
        <dbReference type="EMBL" id="QHT63568.1"/>
    </source>
</evidence>
<dbReference type="InterPro" id="IPR001173">
    <property type="entry name" value="Glyco_trans_2-like"/>
</dbReference>
<feature type="domain" description="Glycosyltransferase 2-like" evidence="2">
    <location>
        <begin position="10"/>
        <end position="130"/>
    </location>
</feature>
<dbReference type="RefSeq" id="WP_162360128.1">
    <property type="nucleotide sequence ID" value="NZ_CP048209.1"/>
</dbReference>
<dbReference type="SUPFAM" id="SSF48452">
    <property type="entry name" value="TPR-like"/>
    <property type="match status" value="1"/>
</dbReference>
<protein>
    <submittedName>
        <fullName evidence="3">Glycosyltransferase family 2 protein</fullName>
    </submittedName>
</protein>